<evidence type="ECO:0000313" key="3">
    <source>
        <dbReference type="Proteomes" id="UP001165405"/>
    </source>
</evidence>
<sequence length="106" mass="11558">MSITPYVWLLIPLGALLAIILGGVLITRQQKKIGTRASALAGRPTVNGFQQAAGESREDFVRRHQNRSGVVANGATLVDLYDRVRRLEERITAVESDQDRQGDGSA</sequence>
<dbReference type="RefSeq" id="WP_236089994.1">
    <property type="nucleotide sequence ID" value="NZ_JAKGSG010000040.1"/>
</dbReference>
<comment type="caution">
    <text evidence="2">The sequence shown here is derived from an EMBL/GenBank/DDBJ whole genome shotgun (WGS) entry which is preliminary data.</text>
</comment>
<dbReference type="Proteomes" id="UP001165405">
    <property type="component" value="Unassembled WGS sequence"/>
</dbReference>
<gene>
    <name evidence="2" type="ORF">L1785_14560</name>
</gene>
<dbReference type="AlphaFoldDB" id="A0AA41QHI3"/>
<keyword evidence="1" id="KW-0812">Transmembrane</keyword>
<keyword evidence="1" id="KW-0472">Membrane</keyword>
<keyword evidence="1" id="KW-1133">Transmembrane helix</keyword>
<feature type="transmembrane region" description="Helical" evidence="1">
    <location>
        <begin position="6"/>
        <end position="26"/>
    </location>
</feature>
<name>A0AA41QHI3_9MICO</name>
<dbReference type="EMBL" id="JAKGSG010000040">
    <property type="protein sequence ID" value="MCF4122199.1"/>
    <property type="molecule type" value="Genomic_DNA"/>
</dbReference>
<evidence type="ECO:0000256" key="1">
    <source>
        <dbReference type="SAM" id="Phobius"/>
    </source>
</evidence>
<proteinExistence type="predicted"/>
<keyword evidence="3" id="KW-1185">Reference proteome</keyword>
<evidence type="ECO:0000313" key="2">
    <source>
        <dbReference type="EMBL" id="MCF4122199.1"/>
    </source>
</evidence>
<organism evidence="2 3">
    <name type="scientific">Antribacter soli</name>
    <dbReference type="NCBI Taxonomy" id="2910976"/>
    <lineage>
        <taxon>Bacteria</taxon>
        <taxon>Bacillati</taxon>
        <taxon>Actinomycetota</taxon>
        <taxon>Actinomycetes</taxon>
        <taxon>Micrococcales</taxon>
        <taxon>Promicromonosporaceae</taxon>
        <taxon>Antribacter</taxon>
    </lineage>
</organism>
<reference evidence="2" key="1">
    <citation type="submission" date="2022-01" db="EMBL/GenBank/DDBJ databases">
        <title>Antribacter sp. nov., isolated from Guizhou of China.</title>
        <authorList>
            <person name="Chengliang C."/>
            <person name="Ya Z."/>
        </authorList>
    </citation>
    <scope>NUCLEOTIDE SEQUENCE</scope>
    <source>
        <strain evidence="2">KLBMP 9083</strain>
    </source>
</reference>
<protein>
    <submittedName>
        <fullName evidence="2">Uncharacterized protein</fullName>
    </submittedName>
</protein>
<accession>A0AA41QHI3</accession>